<sequence>MKDMPKACKKGELYTHLNHISTSLVKEIANEIISKNRKVPLEVAKNTKQLLKNEVAMILIQLGETEPGDFSNTLCQSNE</sequence>
<name>A0A9E7D0P1_9FLAO</name>
<evidence type="ECO:0000313" key="1">
    <source>
        <dbReference type="EMBL" id="UOB18595.1"/>
    </source>
</evidence>
<reference evidence="1" key="1">
    <citation type="submission" date="2022-03" db="EMBL/GenBank/DDBJ databases">
        <title>Description of Abyssus ytuae gen. nov., sp. nov., a novel member of the family Flavobacteriaceae isolated from the sediment of Mariana Trench.</title>
        <authorList>
            <person name="Zhang J."/>
            <person name="Xu X."/>
        </authorList>
    </citation>
    <scope>NUCLEOTIDE SEQUENCE</scope>
    <source>
        <strain evidence="1">MT3330</strain>
    </source>
</reference>
<dbReference type="AlphaFoldDB" id="A0A9E7D0P1"/>
<protein>
    <submittedName>
        <fullName evidence="1">Uncharacterized protein</fullName>
    </submittedName>
</protein>
<dbReference type="EMBL" id="CP094358">
    <property type="protein sequence ID" value="UOB18595.1"/>
    <property type="molecule type" value="Genomic_DNA"/>
</dbReference>
<organism evidence="1 2">
    <name type="scientific">Abyssalbus ytuae</name>
    <dbReference type="NCBI Taxonomy" id="2926907"/>
    <lineage>
        <taxon>Bacteria</taxon>
        <taxon>Pseudomonadati</taxon>
        <taxon>Bacteroidota</taxon>
        <taxon>Flavobacteriia</taxon>
        <taxon>Flavobacteriales</taxon>
        <taxon>Flavobacteriaceae</taxon>
        <taxon>Abyssalbus</taxon>
    </lineage>
</organism>
<evidence type="ECO:0000313" key="2">
    <source>
        <dbReference type="Proteomes" id="UP000831290"/>
    </source>
</evidence>
<keyword evidence="2" id="KW-1185">Reference proteome</keyword>
<gene>
    <name evidence="1" type="ORF">MQE35_04725</name>
</gene>
<proteinExistence type="predicted"/>
<dbReference type="RefSeq" id="WP_255845160.1">
    <property type="nucleotide sequence ID" value="NZ_CP094358.1"/>
</dbReference>
<dbReference type="Proteomes" id="UP000831290">
    <property type="component" value="Chromosome"/>
</dbReference>
<dbReference type="KEGG" id="fbm:MQE35_04725"/>
<accession>A0A9E7D0P1</accession>